<dbReference type="CDD" id="cd07035">
    <property type="entry name" value="TPP_PYR_POX_like"/>
    <property type="match status" value="1"/>
</dbReference>
<dbReference type="GO" id="GO:0005948">
    <property type="term" value="C:acetolactate synthase complex"/>
    <property type="evidence" value="ECO:0007669"/>
    <property type="project" value="TreeGrafter"/>
</dbReference>
<dbReference type="InterPro" id="IPR045229">
    <property type="entry name" value="TPP_enz"/>
</dbReference>
<evidence type="ECO:0000256" key="2">
    <source>
        <dbReference type="ARBA" id="ARBA00007812"/>
    </source>
</evidence>
<feature type="domain" description="Thiamine pyrophosphate enzyme central" evidence="6">
    <location>
        <begin position="203"/>
        <end position="338"/>
    </location>
</feature>
<dbReference type="Gene3D" id="3.40.50.1220">
    <property type="entry name" value="TPP-binding domain"/>
    <property type="match status" value="1"/>
</dbReference>
<dbReference type="EMBL" id="DUJO01000037">
    <property type="protein sequence ID" value="HII74322.1"/>
    <property type="molecule type" value="Genomic_DNA"/>
</dbReference>
<dbReference type="Pfam" id="PF02776">
    <property type="entry name" value="TPP_enzyme_N"/>
    <property type="match status" value="1"/>
</dbReference>
<dbReference type="AlphaFoldDB" id="A0A832T2Y3"/>
<dbReference type="OMA" id="STAGWSM"/>
<dbReference type="Proteomes" id="UP000646844">
    <property type="component" value="Unassembled WGS sequence"/>
</dbReference>
<protein>
    <recommendedName>
        <fullName evidence="4">2-oxoacid oxidoreductase (ferredoxin)</fullName>
        <ecNumber evidence="4">1.2.7.11</ecNumber>
    </recommendedName>
</protein>
<evidence type="ECO:0000313" key="9">
    <source>
        <dbReference type="Proteomes" id="UP000646844"/>
    </source>
</evidence>
<proteinExistence type="inferred from homology"/>
<evidence type="ECO:0000256" key="4">
    <source>
        <dbReference type="ARBA" id="ARBA00012691"/>
    </source>
</evidence>
<comment type="function">
    <text evidence="1">Catalyzes the coenzyme A-dependent oxidative decarboxylation of different 2-oxoacids such as 2-oxoglutarate, pyruvate and 2-oxobutyrate to form their CoA derivatives.</text>
</comment>
<comment type="caution">
    <text evidence="8">The sequence shown here is derived from an EMBL/GenBank/DDBJ whole genome shotgun (WGS) entry which is preliminary data.</text>
</comment>
<evidence type="ECO:0000256" key="3">
    <source>
        <dbReference type="ARBA" id="ARBA00011631"/>
    </source>
</evidence>
<name>A0A832T2Y3_9CREN</name>
<evidence type="ECO:0000256" key="5">
    <source>
        <dbReference type="ARBA" id="ARBA00048893"/>
    </source>
</evidence>
<gene>
    <name evidence="8" type="ORF">HA332_08125</name>
</gene>
<organism evidence="8 9">
    <name type="scientific">Sulfurisphaera tokodaii</name>
    <dbReference type="NCBI Taxonomy" id="111955"/>
    <lineage>
        <taxon>Archaea</taxon>
        <taxon>Thermoproteota</taxon>
        <taxon>Thermoprotei</taxon>
        <taxon>Sulfolobales</taxon>
        <taxon>Sulfolobaceae</taxon>
        <taxon>Sulfurisphaera</taxon>
    </lineage>
</organism>
<dbReference type="EC" id="1.2.7.11" evidence="4"/>
<evidence type="ECO:0000256" key="1">
    <source>
        <dbReference type="ARBA" id="ARBA00003908"/>
    </source>
</evidence>
<evidence type="ECO:0000313" key="8">
    <source>
        <dbReference type="EMBL" id="HII74322.1"/>
    </source>
</evidence>
<dbReference type="InterPro" id="IPR012000">
    <property type="entry name" value="Thiamin_PyroP_enz_cen_dom"/>
</dbReference>
<dbReference type="SUPFAM" id="SSF52518">
    <property type="entry name" value="Thiamin diphosphate-binding fold (THDP-binding)"/>
    <property type="match status" value="1"/>
</dbReference>
<dbReference type="Gene3D" id="3.40.50.970">
    <property type="match status" value="1"/>
</dbReference>
<reference evidence="8" key="1">
    <citation type="journal article" date="2020" name="bioRxiv">
        <title>A rank-normalized archaeal taxonomy based on genome phylogeny resolves widespread incomplete and uneven classifications.</title>
        <authorList>
            <person name="Rinke C."/>
            <person name="Chuvochina M."/>
            <person name="Mussig A.J."/>
            <person name="Chaumeil P.-A."/>
            <person name="Waite D.W."/>
            <person name="Whitman W.B."/>
            <person name="Parks D.H."/>
            <person name="Hugenholtz P."/>
        </authorList>
    </citation>
    <scope>NUCLEOTIDE SEQUENCE</scope>
    <source>
        <strain evidence="8">UBA8838</strain>
    </source>
</reference>
<dbReference type="SUPFAM" id="SSF52467">
    <property type="entry name" value="DHS-like NAD/FAD-binding domain"/>
    <property type="match status" value="1"/>
</dbReference>
<comment type="similarity">
    <text evidence="2">Belongs to the TPP enzyme family.</text>
</comment>
<dbReference type="InterPro" id="IPR029061">
    <property type="entry name" value="THDP-binding"/>
</dbReference>
<dbReference type="GO" id="GO:0000287">
    <property type="term" value="F:magnesium ion binding"/>
    <property type="evidence" value="ECO:0007669"/>
    <property type="project" value="InterPro"/>
</dbReference>
<dbReference type="RefSeq" id="WP_052846212.1">
    <property type="nucleotide sequence ID" value="NZ_BAABQO010000002.1"/>
</dbReference>
<dbReference type="GO" id="GO:0018491">
    <property type="term" value="F:2-oxobutyrate synthase activity"/>
    <property type="evidence" value="ECO:0007669"/>
    <property type="project" value="UniProtKB-ARBA"/>
</dbReference>
<evidence type="ECO:0000259" key="6">
    <source>
        <dbReference type="Pfam" id="PF00205"/>
    </source>
</evidence>
<comment type="catalytic activity">
    <reaction evidence="5">
        <text>a 2-oxocarboxylate + 2 oxidized [2Fe-2S]-[ferredoxin] + CoA = an acyl-CoA + 2 reduced [2Fe-2S]-[ferredoxin] + CO2 + H(+)</text>
        <dbReference type="Rhea" id="RHEA:42316"/>
        <dbReference type="Rhea" id="RHEA-COMP:10000"/>
        <dbReference type="Rhea" id="RHEA-COMP:10001"/>
        <dbReference type="ChEBI" id="CHEBI:15378"/>
        <dbReference type="ChEBI" id="CHEBI:16526"/>
        <dbReference type="ChEBI" id="CHEBI:33737"/>
        <dbReference type="ChEBI" id="CHEBI:33738"/>
        <dbReference type="ChEBI" id="CHEBI:35179"/>
        <dbReference type="ChEBI" id="CHEBI:57287"/>
        <dbReference type="ChEBI" id="CHEBI:58342"/>
        <dbReference type="EC" id="1.2.7.11"/>
    </reaction>
</comment>
<dbReference type="GO" id="GO:0003984">
    <property type="term" value="F:acetolactate synthase activity"/>
    <property type="evidence" value="ECO:0007669"/>
    <property type="project" value="TreeGrafter"/>
</dbReference>
<comment type="subunit">
    <text evidence="3">Heterodimer composed of an alpha and a beta subunit.</text>
</comment>
<dbReference type="GO" id="GO:0047553">
    <property type="term" value="F:2-oxoglutarate synthase activity"/>
    <property type="evidence" value="ECO:0007669"/>
    <property type="project" value="UniProtKB-ARBA"/>
</dbReference>
<dbReference type="Pfam" id="PF00205">
    <property type="entry name" value="TPP_enzyme_M"/>
    <property type="match status" value="1"/>
</dbReference>
<dbReference type="InterPro" id="IPR029035">
    <property type="entry name" value="DHS-like_NAD/FAD-binding_dom"/>
</dbReference>
<dbReference type="GO" id="GO:0019164">
    <property type="term" value="F:pyruvate synthase activity"/>
    <property type="evidence" value="ECO:0007669"/>
    <property type="project" value="UniProtKB-ARBA"/>
</dbReference>
<dbReference type="GO" id="GO:0009097">
    <property type="term" value="P:isoleucine biosynthetic process"/>
    <property type="evidence" value="ECO:0007669"/>
    <property type="project" value="TreeGrafter"/>
</dbReference>
<sequence>MSQPKRKEETIGRETKGDEAIAYTFKELGIKEIFSPYNLPSFLAERLKQYEININYASSAREAVMLADSYAREYNTLGVVLQSPGVYLTEAIDIIAQAFMDSVPLLLISTLRSYRDTGRSRIAELKTQDDLMNILAPITKMRERVVSIEEIIITIEKGYKEALSNRNRPVYIEIAEDLFRLKAYPLSPAEQKPEKKTPDKTTVAKVAEVLSNSKSPIIIAGYGVLASNSFDELKELAELLDAPVIATFRSKGVIPASHPLYAGEGLGLFATEEGGRLLDEADVILALGTRFTQLSTAGWSMKFKGYLIHNNVDGEDIGKVFIPQIPVVADTGLFLKELLTQLKAKIKEPIKRGSADKIKVYRKIHILDSHGGLWPYDVVRTIQQFKFDKIFIDLTAPTIDFVRLHIEKPFSWIASESLLERNIAISGIVRASNNKIIGVTDLQGVIQNLSIIQNRLNKSHGILLILNDNGSTTIDAISSDIPTISRTTSNLDIKDEILEKSLDAKTIQSISELKMELENLDENKLNVLNIKIEPDYKSVMF</sequence>
<dbReference type="PANTHER" id="PTHR18968:SF13">
    <property type="entry name" value="ACETOLACTATE SYNTHASE CATALYTIC SUBUNIT, MITOCHONDRIAL"/>
    <property type="match status" value="1"/>
</dbReference>
<evidence type="ECO:0000259" key="7">
    <source>
        <dbReference type="Pfam" id="PF02776"/>
    </source>
</evidence>
<dbReference type="InterPro" id="IPR012001">
    <property type="entry name" value="Thiamin_PyroP_enz_TPP-bd_dom"/>
</dbReference>
<dbReference type="GO" id="GO:0009099">
    <property type="term" value="P:L-valine biosynthetic process"/>
    <property type="evidence" value="ECO:0007669"/>
    <property type="project" value="TreeGrafter"/>
</dbReference>
<dbReference type="GO" id="GO:0030976">
    <property type="term" value="F:thiamine pyrophosphate binding"/>
    <property type="evidence" value="ECO:0007669"/>
    <property type="project" value="InterPro"/>
</dbReference>
<dbReference type="GeneID" id="1458089"/>
<dbReference type="PANTHER" id="PTHR18968">
    <property type="entry name" value="THIAMINE PYROPHOSPHATE ENZYMES"/>
    <property type="match status" value="1"/>
</dbReference>
<feature type="domain" description="Thiamine pyrophosphate enzyme N-terminal TPP-binding" evidence="7">
    <location>
        <begin position="16"/>
        <end position="125"/>
    </location>
</feature>
<dbReference type="GO" id="GO:0050660">
    <property type="term" value="F:flavin adenine dinucleotide binding"/>
    <property type="evidence" value="ECO:0007669"/>
    <property type="project" value="TreeGrafter"/>
</dbReference>
<accession>A0A832T2Y3</accession>